<evidence type="ECO:0000256" key="4">
    <source>
        <dbReference type="ARBA" id="ARBA00022741"/>
    </source>
</evidence>
<dbReference type="SUPFAM" id="SSF55083">
    <property type="entry name" value="6-hydroxymethyl-7,8-dihydropterin pyrophosphokinase, HPPK"/>
    <property type="match status" value="1"/>
</dbReference>
<reference evidence="9" key="1">
    <citation type="submission" date="2016-10" db="EMBL/GenBank/DDBJ databases">
        <authorList>
            <person name="de Groot N.N."/>
        </authorList>
    </citation>
    <scope>NUCLEOTIDE SEQUENCE</scope>
</reference>
<dbReference type="UniPathway" id="UPA00077">
    <property type="reaction ID" value="UER00155"/>
</dbReference>
<dbReference type="GO" id="GO:0046654">
    <property type="term" value="P:tetrahydrofolate biosynthetic process"/>
    <property type="evidence" value="ECO:0007669"/>
    <property type="project" value="UniProtKB-UniPathway"/>
</dbReference>
<dbReference type="NCBIfam" id="TIGR01498">
    <property type="entry name" value="folK"/>
    <property type="match status" value="1"/>
</dbReference>
<dbReference type="EC" id="2.7.6.3" evidence="2"/>
<dbReference type="AlphaFoldDB" id="A0A1W1C2R9"/>
<dbReference type="EMBL" id="FPHL01000021">
    <property type="protein sequence ID" value="SFV60035.1"/>
    <property type="molecule type" value="Genomic_DNA"/>
</dbReference>
<evidence type="ECO:0000256" key="1">
    <source>
        <dbReference type="ARBA" id="ARBA00005051"/>
    </source>
</evidence>
<dbReference type="GO" id="GO:0016301">
    <property type="term" value="F:kinase activity"/>
    <property type="evidence" value="ECO:0007669"/>
    <property type="project" value="UniProtKB-KW"/>
</dbReference>
<keyword evidence="6" id="KW-0067">ATP-binding</keyword>
<dbReference type="PANTHER" id="PTHR43071">
    <property type="entry name" value="2-AMINO-4-HYDROXY-6-HYDROXYMETHYLDIHYDROPTERIDINE PYROPHOSPHOKINASE"/>
    <property type="match status" value="1"/>
</dbReference>
<name>A0A1W1C2R9_9ZZZZ</name>
<protein>
    <recommendedName>
        <fullName evidence="2">2-amino-4-hydroxy-6-hydroxymethyldihydropteridine diphosphokinase</fullName>
        <ecNumber evidence="2">2.7.6.3</ecNumber>
    </recommendedName>
</protein>
<evidence type="ECO:0000256" key="3">
    <source>
        <dbReference type="ARBA" id="ARBA00022679"/>
    </source>
</evidence>
<feature type="domain" description="7,8-dihydro-6-hydroxymethylpterin-pyrophosphokinase" evidence="8">
    <location>
        <begin position="117"/>
        <end position="128"/>
    </location>
</feature>
<dbReference type="PROSITE" id="PS00794">
    <property type="entry name" value="HPPK"/>
    <property type="match status" value="1"/>
</dbReference>
<dbReference type="InterPro" id="IPR000550">
    <property type="entry name" value="Hppk"/>
</dbReference>
<accession>A0A1W1C2R9</accession>
<dbReference type="Gene3D" id="3.30.70.560">
    <property type="entry name" value="7,8-Dihydro-6-hydroxymethylpterin-pyrophosphokinase HPPK"/>
    <property type="match status" value="1"/>
</dbReference>
<keyword evidence="7" id="KW-0289">Folate biosynthesis</keyword>
<sequence length="165" mass="19530">MVKRKRLNEDLTLLFTPHFPYNTNRNSRMRYKALLGIGGNMGDVLRRFEHLYWYFKASGFVHVLETSPLLKNPPFGFLEQADFLNALILVETDLTPKQLLRYVLRVEKKFGRKRLFRDGPRTLDIDLIFYEDITMQSRELTLPHPAWMQRASVLIPLSMMKTKVR</sequence>
<evidence type="ECO:0000259" key="8">
    <source>
        <dbReference type="PROSITE" id="PS00794"/>
    </source>
</evidence>
<proteinExistence type="predicted"/>
<evidence type="ECO:0000256" key="6">
    <source>
        <dbReference type="ARBA" id="ARBA00022840"/>
    </source>
</evidence>
<keyword evidence="5 9" id="KW-0418">Kinase</keyword>
<keyword evidence="4" id="KW-0547">Nucleotide-binding</keyword>
<evidence type="ECO:0000256" key="2">
    <source>
        <dbReference type="ARBA" id="ARBA00013253"/>
    </source>
</evidence>
<evidence type="ECO:0000313" key="9">
    <source>
        <dbReference type="EMBL" id="SFV60035.1"/>
    </source>
</evidence>
<dbReference type="CDD" id="cd00483">
    <property type="entry name" value="HPPK"/>
    <property type="match status" value="1"/>
</dbReference>
<organism evidence="9">
    <name type="scientific">hydrothermal vent metagenome</name>
    <dbReference type="NCBI Taxonomy" id="652676"/>
    <lineage>
        <taxon>unclassified sequences</taxon>
        <taxon>metagenomes</taxon>
        <taxon>ecological metagenomes</taxon>
    </lineage>
</organism>
<evidence type="ECO:0000256" key="7">
    <source>
        <dbReference type="ARBA" id="ARBA00022909"/>
    </source>
</evidence>
<gene>
    <name evidence="9" type="ORF">MNB_SV-10-54</name>
</gene>
<comment type="pathway">
    <text evidence="1">Cofactor biosynthesis; tetrahydrofolate biosynthesis; 2-amino-4-hydroxy-6-hydroxymethyl-7,8-dihydropteridine diphosphate from 7,8-dihydroneopterin triphosphate: step 4/4.</text>
</comment>
<dbReference type="PANTHER" id="PTHR43071:SF1">
    <property type="entry name" value="2-AMINO-4-HYDROXY-6-HYDROXYMETHYLDIHYDROPTERIDINE PYROPHOSPHOKINASE"/>
    <property type="match status" value="1"/>
</dbReference>
<keyword evidence="3 9" id="KW-0808">Transferase</keyword>
<dbReference type="GO" id="GO:0003848">
    <property type="term" value="F:2-amino-4-hydroxy-6-hydroxymethyldihydropteridine diphosphokinase activity"/>
    <property type="evidence" value="ECO:0007669"/>
    <property type="project" value="UniProtKB-EC"/>
</dbReference>
<dbReference type="GO" id="GO:0046656">
    <property type="term" value="P:folic acid biosynthetic process"/>
    <property type="evidence" value="ECO:0007669"/>
    <property type="project" value="UniProtKB-KW"/>
</dbReference>
<dbReference type="InterPro" id="IPR035907">
    <property type="entry name" value="Hppk_sf"/>
</dbReference>
<evidence type="ECO:0000256" key="5">
    <source>
        <dbReference type="ARBA" id="ARBA00022777"/>
    </source>
</evidence>
<dbReference type="Pfam" id="PF01288">
    <property type="entry name" value="HPPK"/>
    <property type="match status" value="1"/>
</dbReference>
<dbReference type="GO" id="GO:0005524">
    <property type="term" value="F:ATP binding"/>
    <property type="evidence" value="ECO:0007669"/>
    <property type="project" value="UniProtKB-KW"/>
</dbReference>